<evidence type="ECO:0000313" key="2">
    <source>
        <dbReference type="Proteomes" id="UP001362999"/>
    </source>
</evidence>
<gene>
    <name evidence="1" type="ORF">R3P38DRAFT_2557265</name>
</gene>
<dbReference type="AlphaFoldDB" id="A0AAW0A7I2"/>
<evidence type="ECO:0000313" key="1">
    <source>
        <dbReference type="EMBL" id="KAK7002250.1"/>
    </source>
</evidence>
<accession>A0AAW0A7I2</accession>
<protein>
    <submittedName>
        <fullName evidence="1">Uncharacterized protein</fullName>
    </submittedName>
</protein>
<dbReference type="Proteomes" id="UP001362999">
    <property type="component" value="Unassembled WGS sequence"/>
</dbReference>
<comment type="caution">
    <text evidence="1">The sequence shown here is derived from an EMBL/GenBank/DDBJ whole genome shotgun (WGS) entry which is preliminary data.</text>
</comment>
<dbReference type="EMBL" id="JAWWNJ010000079">
    <property type="protein sequence ID" value="KAK7002250.1"/>
    <property type="molecule type" value="Genomic_DNA"/>
</dbReference>
<sequence>MHNEQLLKYWGPLAGLSEFPGERINGMLQKVKTNRHLYDIDYTMLKQMARLTRVLGSLHHDESQDSHQRELGDILEPEAHKKSLQSKELDGPELAEYLDEAPLMSEEEYSAIQEYLDSTGRQYRSWKAVPHPENAFILPPRARRPLQFDLEGRTYSCGSSHTGNSLIEFYNQQTQSRFTGYIHTILEIPLDGFTKTFILVHAHQDISNHRTPYVNYPRMMCKVVEIQATAKTIILETQHIITHLVTWKRPAGTYGIDQETLAVCTALNRGLR</sequence>
<organism evidence="1 2">
    <name type="scientific">Favolaschia claudopus</name>
    <dbReference type="NCBI Taxonomy" id="2862362"/>
    <lineage>
        <taxon>Eukaryota</taxon>
        <taxon>Fungi</taxon>
        <taxon>Dikarya</taxon>
        <taxon>Basidiomycota</taxon>
        <taxon>Agaricomycotina</taxon>
        <taxon>Agaricomycetes</taxon>
        <taxon>Agaricomycetidae</taxon>
        <taxon>Agaricales</taxon>
        <taxon>Marasmiineae</taxon>
        <taxon>Mycenaceae</taxon>
        <taxon>Favolaschia</taxon>
    </lineage>
</organism>
<proteinExistence type="predicted"/>
<keyword evidence="2" id="KW-1185">Reference proteome</keyword>
<name>A0AAW0A7I2_9AGAR</name>
<reference evidence="1 2" key="1">
    <citation type="journal article" date="2024" name="J Genomics">
        <title>Draft genome sequencing and assembly of Favolaschia claudopus CIRM-BRFM 2984 isolated from oak limbs.</title>
        <authorList>
            <person name="Navarro D."/>
            <person name="Drula E."/>
            <person name="Chaduli D."/>
            <person name="Cazenave R."/>
            <person name="Ahrendt S."/>
            <person name="Wang J."/>
            <person name="Lipzen A."/>
            <person name="Daum C."/>
            <person name="Barry K."/>
            <person name="Grigoriev I.V."/>
            <person name="Favel A."/>
            <person name="Rosso M.N."/>
            <person name="Martin F."/>
        </authorList>
    </citation>
    <scope>NUCLEOTIDE SEQUENCE [LARGE SCALE GENOMIC DNA]</scope>
    <source>
        <strain evidence="1 2">CIRM-BRFM 2984</strain>
    </source>
</reference>